<comment type="caution">
    <text evidence="4">The sequence shown here is derived from an EMBL/GenBank/DDBJ whole genome shotgun (WGS) entry which is preliminary data.</text>
</comment>
<accession>A0A2M7G3L8</accession>
<dbReference type="PANTHER" id="PTHR30217">
    <property type="entry name" value="PEPTIDASE U32 FAMILY"/>
    <property type="match status" value="1"/>
</dbReference>
<comment type="similarity">
    <text evidence="3">Belongs to the peptidase U32 family.</text>
</comment>
<keyword evidence="2" id="KW-0378">Hydrolase</keyword>
<sequence length="538" mass="61296">MTAKPELLMPAGSLEKLKTALLYGADAVYLGTPDMSLRTQSSITLEELQEGVAYAHALGKKVYLTLNLFSHNRDIEKLPRFIETIRQVGPDGVIVADPGVFQYVKEQAPELELHVSTQANVCSWLTVDFWQKQGAALVVMAREVSFDEIKEIRERCPNIRLEIFVHGAMCMTYSGRCLLSNYMAERGSNQGNCAHSCRWDYKVHLRLKDGSIKDLHLTEETKELFEFFLEEEYRPGEYFPLEQDGRGAYILNSKDLCLLPRLPEILEAGINSLKVEGRNKSAYYVASVTRVYRLAIDDWFRDPENWKVEDYLEELYAIPNRGYSLGFHEGRLTNLGHNYYNTHSLSDWESAGFVKAWEDDALIFEIKNFLEAGELIQFISPGLRVPIRVRMQNFEDAVTGKITEKVSAGQGKAIRIPLSIFHTHTPEEIKALLPVMSVARKQTVLTEEHKTRLIADLESQYLEIEGLKTDVATRESRLAENRELQALFKQKKVVVKGPRLGLEGCCGKGCNGCRLFWFDPKFEKAREKLEKKTLAARV</sequence>
<evidence type="ECO:0000256" key="3">
    <source>
        <dbReference type="ARBA" id="ARBA00038374"/>
    </source>
</evidence>
<dbReference type="GO" id="GO:0008233">
    <property type="term" value="F:peptidase activity"/>
    <property type="evidence" value="ECO:0007669"/>
    <property type="project" value="UniProtKB-KW"/>
</dbReference>
<evidence type="ECO:0000313" key="5">
    <source>
        <dbReference type="Proteomes" id="UP000231019"/>
    </source>
</evidence>
<dbReference type="PROSITE" id="PS01276">
    <property type="entry name" value="PEPTIDASE_U32"/>
    <property type="match status" value="1"/>
</dbReference>
<dbReference type="EMBL" id="PFFQ01000037">
    <property type="protein sequence ID" value="PIW16466.1"/>
    <property type="molecule type" value="Genomic_DNA"/>
</dbReference>
<dbReference type="Pfam" id="PF01136">
    <property type="entry name" value="Peptidase_U32"/>
    <property type="match status" value="1"/>
</dbReference>
<dbReference type="GO" id="GO:0006508">
    <property type="term" value="P:proteolysis"/>
    <property type="evidence" value="ECO:0007669"/>
    <property type="project" value="UniProtKB-KW"/>
</dbReference>
<evidence type="ECO:0000256" key="2">
    <source>
        <dbReference type="ARBA" id="ARBA00022801"/>
    </source>
</evidence>
<reference evidence="4 5" key="1">
    <citation type="submission" date="2017-09" db="EMBL/GenBank/DDBJ databases">
        <title>Depth-based differentiation of microbial function through sediment-hosted aquifers and enrichment of novel symbionts in the deep terrestrial subsurface.</title>
        <authorList>
            <person name="Probst A.J."/>
            <person name="Ladd B."/>
            <person name="Jarett J.K."/>
            <person name="Geller-Mcgrath D.E."/>
            <person name="Sieber C.M."/>
            <person name="Emerson J.B."/>
            <person name="Anantharaman K."/>
            <person name="Thomas B.C."/>
            <person name="Malmstrom R."/>
            <person name="Stieglmeier M."/>
            <person name="Klingl A."/>
            <person name="Woyke T."/>
            <person name="Ryan C.M."/>
            <person name="Banfield J.F."/>
        </authorList>
    </citation>
    <scope>NUCLEOTIDE SEQUENCE [LARGE SCALE GENOMIC DNA]</scope>
    <source>
        <strain evidence="4">CG17_big_fil_post_rev_8_21_14_2_50_48_46</strain>
    </source>
</reference>
<dbReference type="Proteomes" id="UP000231019">
    <property type="component" value="Unassembled WGS sequence"/>
</dbReference>
<evidence type="ECO:0000313" key="4">
    <source>
        <dbReference type="EMBL" id="PIW16466.1"/>
    </source>
</evidence>
<dbReference type="PANTHER" id="PTHR30217:SF6">
    <property type="entry name" value="TRNA HYDROXYLATION PROTEIN P"/>
    <property type="match status" value="1"/>
</dbReference>
<dbReference type="InterPro" id="IPR051454">
    <property type="entry name" value="RNA/ubiquinone_mod_enzymes"/>
</dbReference>
<dbReference type="AlphaFoldDB" id="A0A2M7G3L8"/>
<dbReference type="InterPro" id="IPR001539">
    <property type="entry name" value="Peptidase_U32"/>
</dbReference>
<gene>
    <name evidence="4" type="ORF">COW36_11900</name>
</gene>
<name>A0A2M7G3L8_9BACT</name>
<evidence type="ECO:0000256" key="1">
    <source>
        <dbReference type="ARBA" id="ARBA00022670"/>
    </source>
</evidence>
<keyword evidence="1" id="KW-0645">Protease</keyword>
<proteinExistence type="inferred from homology"/>
<protein>
    <submittedName>
        <fullName evidence="4">Peptidase U32</fullName>
    </submittedName>
</protein>
<organism evidence="4 5">
    <name type="scientific">bacterium (Candidatus Blackallbacteria) CG17_big_fil_post_rev_8_21_14_2_50_48_46</name>
    <dbReference type="NCBI Taxonomy" id="2014261"/>
    <lineage>
        <taxon>Bacteria</taxon>
        <taxon>Candidatus Blackallbacteria</taxon>
    </lineage>
</organism>